<proteinExistence type="predicted"/>
<accession>A0AC61NPJ5</accession>
<keyword evidence="2" id="KW-1185">Reference proteome</keyword>
<gene>
    <name evidence="1" type="ORF">K4L44_03945</name>
</gene>
<organism evidence="1 2">
    <name type="scientific">Halosquirtibacter laminarini</name>
    <dbReference type="NCBI Taxonomy" id="3374600"/>
    <lineage>
        <taxon>Bacteria</taxon>
        <taxon>Pseudomonadati</taxon>
        <taxon>Bacteroidota</taxon>
        <taxon>Bacteroidia</taxon>
        <taxon>Marinilabiliales</taxon>
        <taxon>Prolixibacteraceae</taxon>
        <taxon>Halosquirtibacter</taxon>
    </lineage>
</organism>
<evidence type="ECO:0000313" key="1">
    <source>
        <dbReference type="EMBL" id="QZE14989.1"/>
    </source>
</evidence>
<name>A0AC61NPJ5_9BACT</name>
<dbReference type="EMBL" id="CP081303">
    <property type="protein sequence ID" value="QZE14989.1"/>
    <property type="molecule type" value="Genomic_DNA"/>
</dbReference>
<evidence type="ECO:0000313" key="2">
    <source>
        <dbReference type="Proteomes" id="UP000826212"/>
    </source>
</evidence>
<sequence>MRRPILLLFAFFISIFCIHTRVIGQTKFIRYEDFEQEYHKNSNLKELDKRYDLLDILLLDHSLKAPIYKYAPHLKDYDEFFSSLKSANDAPVGFFCAIDTIEKLFDSKVYIDKILSCVYPDDPQYRPNYKLQYPIYIKGNTAVIEFYTEDSLDKYYLNLNKGVLQIRWVYSIND</sequence>
<protein>
    <submittedName>
        <fullName evidence="1">Uncharacterized protein</fullName>
    </submittedName>
</protein>
<dbReference type="Proteomes" id="UP000826212">
    <property type="component" value="Chromosome"/>
</dbReference>
<reference evidence="1" key="1">
    <citation type="submission" date="2021-08" db="EMBL/GenBank/DDBJ databases">
        <title>Novel anaerobic bacterium isolated from sea squirt in East Sea, Republic of Korea.</title>
        <authorList>
            <person name="Nguyen T.H."/>
            <person name="Li Z."/>
            <person name="Lee Y.-J."/>
            <person name="Ko J."/>
            <person name="Kim S.-G."/>
        </authorList>
    </citation>
    <scope>NUCLEOTIDE SEQUENCE</scope>
    <source>
        <strain evidence="1">KCTC 25031</strain>
    </source>
</reference>